<name>A0A8X7V328_BRACI</name>
<dbReference type="Proteomes" id="UP000886595">
    <property type="component" value="Unassembled WGS sequence"/>
</dbReference>
<reference evidence="2 3" key="1">
    <citation type="submission" date="2020-02" db="EMBL/GenBank/DDBJ databases">
        <authorList>
            <person name="Ma Q."/>
            <person name="Huang Y."/>
            <person name="Song X."/>
            <person name="Pei D."/>
        </authorList>
    </citation>
    <scope>NUCLEOTIDE SEQUENCE [LARGE SCALE GENOMIC DNA]</scope>
    <source>
        <strain evidence="2">Sxm20200214</strain>
        <tissue evidence="2">Leaf</tissue>
    </source>
</reference>
<accession>A0A8X7V328</accession>
<dbReference type="EMBL" id="JAAMPC010000008">
    <property type="protein sequence ID" value="KAG2299296.1"/>
    <property type="molecule type" value="Genomic_DNA"/>
</dbReference>
<dbReference type="OrthoDB" id="1300880at2759"/>
<evidence type="ECO:0000313" key="3">
    <source>
        <dbReference type="Proteomes" id="UP000886595"/>
    </source>
</evidence>
<evidence type="ECO:0000313" key="2">
    <source>
        <dbReference type="EMBL" id="KAG2299296.1"/>
    </source>
</evidence>
<gene>
    <name evidence="2" type="ORF">Bca52824_035768</name>
</gene>
<evidence type="ECO:0000259" key="1">
    <source>
        <dbReference type="Pfam" id="PF13966"/>
    </source>
</evidence>
<dbReference type="AlphaFoldDB" id="A0A8X7V328"/>
<dbReference type="InterPro" id="IPR026960">
    <property type="entry name" value="RVT-Znf"/>
</dbReference>
<proteinExistence type="predicted"/>
<keyword evidence="3" id="KW-1185">Reference proteome</keyword>
<dbReference type="Pfam" id="PF13966">
    <property type="entry name" value="zf-RVT"/>
    <property type="match status" value="1"/>
</dbReference>
<sequence>MRAPWIKNVTFNTNLMASSLIDQDNRRWNAQLLQDLFVPGDIEIISKRQPVVTREDFYSWKFNKSGNFTVKSAYWLACDLKTKAHQPEALLLPSLNPLKEKIFLWKSLCEALPVAQLIIKRGMKADERCQLCGGEEEDINHVLFTCHIARQVWAEAGIPSPQFGFSASSIFANLSFLFGVKKLNRGSSESIRTWPWILWILWKSRNEFLSEGKRWTALDIVRRARGDADEWFLAQMVDKEMQLKQAGEQEVSKLRWKTPPKEWLMCNIACDWDRRKNLMGAAWVVRNHKGVVLYHSRRAFAEIASKDQANMQAFLWAAESMTSLPFLFHTEEALRSLAGIEEWKVLVIKRETNRGTSFIAESVNSYNLVQSYVATGLPVWLFELFVNKSRFL</sequence>
<protein>
    <recommendedName>
        <fullName evidence="1">Reverse transcriptase zinc-binding domain-containing protein</fullName>
    </recommendedName>
</protein>
<organism evidence="2 3">
    <name type="scientific">Brassica carinata</name>
    <name type="common">Ethiopian mustard</name>
    <name type="synonym">Abyssinian cabbage</name>
    <dbReference type="NCBI Taxonomy" id="52824"/>
    <lineage>
        <taxon>Eukaryota</taxon>
        <taxon>Viridiplantae</taxon>
        <taxon>Streptophyta</taxon>
        <taxon>Embryophyta</taxon>
        <taxon>Tracheophyta</taxon>
        <taxon>Spermatophyta</taxon>
        <taxon>Magnoliopsida</taxon>
        <taxon>eudicotyledons</taxon>
        <taxon>Gunneridae</taxon>
        <taxon>Pentapetalae</taxon>
        <taxon>rosids</taxon>
        <taxon>malvids</taxon>
        <taxon>Brassicales</taxon>
        <taxon>Brassicaceae</taxon>
        <taxon>Brassiceae</taxon>
        <taxon>Brassica</taxon>
    </lineage>
</organism>
<comment type="caution">
    <text evidence="2">The sequence shown here is derived from an EMBL/GenBank/DDBJ whole genome shotgun (WGS) entry which is preliminary data.</text>
</comment>
<feature type="domain" description="Reverse transcriptase zinc-binding" evidence="1">
    <location>
        <begin position="68"/>
        <end position="153"/>
    </location>
</feature>